<evidence type="ECO:0000313" key="2">
    <source>
        <dbReference type="EMBL" id="GAA4684918.1"/>
    </source>
</evidence>
<proteinExistence type="predicted"/>
<dbReference type="EMBL" id="BAABLM010000010">
    <property type="protein sequence ID" value="GAA4684918.1"/>
    <property type="molecule type" value="Genomic_DNA"/>
</dbReference>
<evidence type="ECO:0000256" key="1">
    <source>
        <dbReference type="SAM" id="MobiDB-lite"/>
    </source>
</evidence>
<protein>
    <recommendedName>
        <fullName evidence="4">Excreted virulence factor EspC (Type VII ESX diderm)</fullName>
    </recommendedName>
</protein>
<feature type="region of interest" description="Disordered" evidence="1">
    <location>
        <begin position="15"/>
        <end position="36"/>
    </location>
</feature>
<reference evidence="3" key="1">
    <citation type="journal article" date="2019" name="Int. J. Syst. Evol. Microbiol.">
        <title>The Global Catalogue of Microorganisms (GCM) 10K type strain sequencing project: providing services to taxonomists for standard genome sequencing and annotation.</title>
        <authorList>
            <consortium name="The Broad Institute Genomics Platform"/>
            <consortium name="The Broad Institute Genome Sequencing Center for Infectious Disease"/>
            <person name="Wu L."/>
            <person name="Ma J."/>
        </authorList>
    </citation>
    <scope>NUCLEOTIDE SEQUENCE [LARGE SCALE GENOMIC DNA]</scope>
    <source>
        <strain evidence="3">JCM 18956</strain>
    </source>
</reference>
<dbReference type="Proteomes" id="UP001501295">
    <property type="component" value="Unassembled WGS sequence"/>
</dbReference>
<evidence type="ECO:0008006" key="4">
    <source>
        <dbReference type="Google" id="ProtNLM"/>
    </source>
</evidence>
<accession>A0ABP8WCJ8</accession>
<name>A0ABP8WCJ8_9MICO</name>
<evidence type="ECO:0000313" key="3">
    <source>
        <dbReference type="Proteomes" id="UP001501295"/>
    </source>
</evidence>
<sequence>MSEYRVDPEALHGVASMVSSSADSGPPGRLPEVDDCGSGAVASACDESGIAFASNWSAALEEATGLGVAAALAAQQYREAEARVERSARSAQAPHSSGSSGGGGR</sequence>
<feature type="region of interest" description="Disordered" evidence="1">
    <location>
        <begin position="80"/>
        <end position="105"/>
    </location>
</feature>
<keyword evidence="3" id="KW-1185">Reference proteome</keyword>
<comment type="caution">
    <text evidence="2">The sequence shown here is derived from an EMBL/GenBank/DDBJ whole genome shotgun (WGS) entry which is preliminary data.</text>
</comment>
<gene>
    <name evidence="2" type="ORF">GCM10025780_34000</name>
</gene>
<organism evidence="2 3">
    <name type="scientific">Frondihabitans cladoniiphilus</name>
    <dbReference type="NCBI Taxonomy" id="715785"/>
    <lineage>
        <taxon>Bacteria</taxon>
        <taxon>Bacillati</taxon>
        <taxon>Actinomycetota</taxon>
        <taxon>Actinomycetes</taxon>
        <taxon>Micrococcales</taxon>
        <taxon>Microbacteriaceae</taxon>
        <taxon>Frondihabitans</taxon>
    </lineage>
</organism>